<protein>
    <submittedName>
        <fullName evidence="1">Uncharacterized protein</fullName>
    </submittedName>
</protein>
<sequence length="339" mass="38417">MMNPNVFTAAQWEELEQQALIYKYMVSGVPVPTDLILSVRRSLSSSSSSSSLSTQPTVWEGSFPYNQLYQFGGYGRKIDLEPGRCRRTDGKKWRCSKEAYPDSKYCERHMHRGRNRSRKPVELSSSSSTATTLNVSSSPSTTISKSDAYPPFSSIHTTFMDSSSYSPHQTLKDYRHLQGMKDLGEDERSAYFQLNDPYTSITQKMSSSDHHHNYSHFSFQNLKDEQKKEEGQHCFVMGTDFIKPSEEATKKVDETTSKQPFHHFFSPPKPTLHDPNWVEVDQQQQLPKAPLSTQDLFQSKPRPYWFLGGGGGWSEGGNGDCGGGCCWELTEGANKRRAE</sequence>
<evidence type="ECO:0000313" key="1">
    <source>
        <dbReference type="EMBL" id="KAI3786209.1"/>
    </source>
</evidence>
<proteinExistence type="predicted"/>
<reference evidence="2" key="1">
    <citation type="journal article" date="2022" name="Mol. Ecol. Resour.">
        <title>The genomes of chicory, endive, great burdock and yacon provide insights into Asteraceae palaeo-polyploidization history and plant inulin production.</title>
        <authorList>
            <person name="Fan W."/>
            <person name="Wang S."/>
            <person name="Wang H."/>
            <person name="Wang A."/>
            <person name="Jiang F."/>
            <person name="Liu H."/>
            <person name="Zhao H."/>
            <person name="Xu D."/>
            <person name="Zhang Y."/>
        </authorList>
    </citation>
    <scope>NUCLEOTIDE SEQUENCE [LARGE SCALE GENOMIC DNA]</scope>
    <source>
        <strain evidence="2">cv. Yunnan</strain>
    </source>
</reference>
<reference evidence="1 2" key="2">
    <citation type="journal article" date="2022" name="Mol. Ecol. Resour.">
        <title>The genomes of chicory, endive, great burdock and yacon provide insights into Asteraceae paleo-polyploidization history and plant inulin production.</title>
        <authorList>
            <person name="Fan W."/>
            <person name="Wang S."/>
            <person name="Wang H."/>
            <person name="Wang A."/>
            <person name="Jiang F."/>
            <person name="Liu H."/>
            <person name="Zhao H."/>
            <person name="Xu D."/>
            <person name="Zhang Y."/>
        </authorList>
    </citation>
    <scope>NUCLEOTIDE SEQUENCE [LARGE SCALE GENOMIC DNA]</scope>
    <source>
        <strain evidence="2">cv. Yunnan</strain>
        <tissue evidence="1">Leaves</tissue>
    </source>
</reference>
<accession>A0ACB9GRT3</accession>
<dbReference type="EMBL" id="CM042031">
    <property type="protein sequence ID" value="KAI3786209.1"/>
    <property type="molecule type" value="Genomic_DNA"/>
</dbReference>
<name>A0ACB9GRT3_9ASTR</name>
<evidence type="ECO:0000313" key="2">
    <source>
        <dbReference type="Proteomes" id="UP001056120"/>
    </source>
</evidence>
<gene>
    <name evidence="1" type="ORF">L1987_45343</name>
</gene>
<organism evidence="1 2">
    <name type="scientific">Smallanthus sonchifolius</name>
    <dbReference type="NCBI Taxonomy" id="185202"/>
    <lineage>
        <taxon>Eukaryota</taxon>
        <taxon>Viridiplantae</taxon>
        <taxon>Streptophyta</taxon>
        <taxon>Embryophyta</taxon>
        <taxon>Tracheophyta</taxon>
        <taxon>Spermatophyta</taxon>
        <taxon>Magnoliopsida</taxon>
        <taxon>eudicotyledons</taxon>
        <taxon>Gunneridae</taxon>
        <taxon>Pentapetalae</taxon>
        <taxon>asterids</taxon>
        <taxon>campanulids</taxon>
        <taxon>Asterales</taxon>
        <taxon>Asteraceae</taxon>
        <taxon>Asteroideae</taxon>
        <taxon>Heliantheae alliance</taxon>
        <taxon>Millerieae</taxon>
        <taxon>Smallanthus</taxon>
    </lineage>
</organism>
<keyword evidence="2" id="KW-1185">Reference proteome</keyword>
<comment type="caution">
    <text evidence="1">The sequence shown here is derived from an EMBL/GenBank/DDBJ whole genome shotgun (WGS) entry which is preliminary data.</text>
</comment>
<dbReference type="Proteomes" id="UP001056120">
    <property type="component" value="Linkage Group LG14"/>
</dbReference>